<feature type="transmembrane region" description="Helical" evidence="10">
    <location>
        <begin position="83"/>
        <end position="103"/>
    </location>
</feature>
<keyword evidence="4 10" id="KW-0813">Transport</keyword>
<feature type="transmembrane region" description="Helical" evidence="10">
    <location>
        <begin position="6"/>
        <end position="28"/>
    </location>
</feature>
<dbReference type="PROSITE" id="PS50928">
    <property type="entry name" value="ABC_TM1"/>
    <property type="match status" value="1"/>
</dbReference>
<feature type="domain" description="ABC transmembrane type-1" evidence="12">
    <location>
        <begin position="6"/>
        <end position="210"/>
    </location>
</feature>
<dbReference type="KEGG" id="htl:HPTL_2028"/>
<comment type="function">
    <text evidence="1 11">Part of the binding-protein-dependent transport system for molybdenum; probably responsible for the translocation of the substrate across the membrane.</text>
</comment>
<evidence type="ECO:0000256" key="3">
    <source>
        <dbReference type="ARBA" id="ARBA00007069"/>
    </source>
</evidence>
<keyword evidence="7 10" id="KW-0812">Transmembrane</keyword>
<evidence type="ECO:0000313" key="14">
    <source>
        <dbReference type="Proteomes" id="UP000262004"/>
    </source>
</evidence>
<protein>
    <recommendedName>
        <fullName evidence="11">Molybdenum transport system permease</fullName>
    </recommendedName>
</protein>
<accession>A0A2Z6E1A7</accession>
<keyword evidence="8 10" id="KW-1133">Transmembrane helix</keyword>
<keyword evidence="14" id="KW-1185">Reference proteome</keyword>
<feature type="transmembrane region" description="Helical" evidence="10">
    <location>
        <begin position="139"/>
        <end position="157"/>
    </location>
</feature>
<reference evidence="13 14" key="1">
    <citation type="submission" date="2018-04" db="EMBL/GenBank/DDBJ databases">
        <title>Complete genome sequence of Hydrogenophilus thermoluteolus TH-1.</title>
        <authorList>
            <person name="Arai H."/>
        </authorList>
    </citation>
    <scope>NUCLEOTIDE SEQUENCE [LARGE SCALE GENOMIC DNA]</scope>
    <source>
        <strain evidence="13 14">TH-1</strain>
    </source>
</reference>
<gene>
    <name evidence="13" type="ORF">HPTL_2028</name>
</gene>
<dbReference type="AlphaFoldDB" id="A0A2Z6E1A7"/>
<evidence type="ECO:0000256" key="1">
    <source>
        <dbReference type="ARBA" id="ARBA00002949"/>
    </source>
</evidence>
<keyword evidence="11" id="KW-0997">Cell inner membrane</keyword>
<comment type="similarity">
    <text evidence="3 11">Belongs to the binding-protein-dependent transport system permease family. CysTW subfamily.</text>
</comment>
<name>A0A2Z6E1A7_HYDTE</name>
<feature type="transmembrane region" description="Helical" evidence="10">
    <location>
        <begin position="195"/>
        <end position="219"/>
    </location>
</feature>
<dbReference type="InterPro" id="IPR000515">
    <property type="entry name" value="MetI-like"/>
</dbReference>
<evidence type="ECO:0000256" key="11">
    <source>
        <dbReference type="RuleBase" id="RU365097"/>
    </source>
</evidence>
<feature type="transmembrane region" description="Helical" evidence="10">
    <location>
        <begin position="40"/>
        <end position="63"/>
    </location>
</feature>
<dbReference type="CDD" id="cd06261">
    <property type="entry name" value="TM_PBP2"/>
    <property type="match status" value="1"/>
</dbReference>
<keyword evidence="6 11" id="KW-0500">Molybdenum</keyword>
<evidence type="ECO:0000256" key="8">
    <source>
        <dbReference type="ARBA" id="ARBA00022989"/>
    </source>
</evidence>
<dbReference type="SUPFAM" id="SSF161098">
    <property type="entry name" value="MetI-like"/>
    <property type="match status" value="1"/>
</dbReference>
<dbReference type="Gene3D" id="1.10.3720.10">
    <property type="entry name" value="MetI-like"/>
    <property type="match status" value="1"/>
</dbReference>
<dbReference type="RefSeq" id="WP_119335921.1">
    <property type="nucleotide sequence ID" value="NZ_AP018558.1"/>
</dbReference>
<dbReference type="OrthoDB" id="9795403at2"/>
<evidence type="ECO:0000256" key="4">
    <source>
        <dbReference type="ARBA" id="ARBA00022448"/>
    </source>
</evidence>
<dbReference type="PANTHER" id="PTHR30183">
    <property type="entry name" value="MOLYBDENUM TRANSPORT SYSTEM PERMEASE PROTEIN MODB"/>
    <property type="match status" value="1"/>
</dbReference>
<dbReference type="Proteomes" id="UP000262004">
    <property type="component" value="Chromosome"/>
</dbReference>
<dbReference type="GO" id="GO:0015098">
    <property type="term" value="F:molybdate ion transmembrane transporter activity"/>
    <property type="evidence" value="ECO:0007669"/>
    <property type="project" value="UniProtKB-UniRule"/>
</dbReference>
<evidence type="ECO:0000259" key="12">
    <source>
        <dbReference type="PROSITE" id="PS50928"/>
    </source>
</evidence>
<dbReference type="Pfam" id="PF00528">
    <property type="entry name" value="BPD_transp_1"/>
    <property type="match status" value="1"/>
</dbReference>
<evidence type="ECO:0000256" key="5">
    <source>
        <dbReference type="ARBA" id="ARBA00022475"/>
    </source>
</evidence>
<evidence type="ECO:0000256" key="10">
    <source>
        <dbReference type="RuleBase" id="RU363032"/>
    </source>
</evidence>
<evidence type="ECO:0000256" key="7">
    <source>
        <dbReference type="ARBA" id="ARBA00022692"/>
    </source>
</evidence>
<evidence type="ECO:0000313" key="13">
    <source>
        <dbReference type="EMBL" id="BBD78282.1"/>
    </source>
</evidence>
<keyword evidence="5" id="KW-1003">Cell membrane</keyword>
<dbReference type="InterPro" id="IPR011867">
    <property type="entry name" value="ModB_ABC"/>
</dbReference>
<organism evidence="13 14">
    <name type="scientific">Hydrogenophilus thermoluteolus</name>
    <name type="common">Pseudomonas hydrogenothermophila</name>
    <dbReference type="NCBI Taxonomy" id="297"/>
    <lineage>
        <taxon>Bacteria</taxon>
        <taxon>Pseudomonadati</taxon>
        <taxon>Pseudomonadota</taxon>
        <taxon>Hydrogenophilia</taxon>
        <taxon>Hydrogenophilales</taxon>
        <taxon>Hydrogenophilaceae</taxon>
        <taxon>Hydrogenophilus</taxon>
    </lineage>
</organism>
<evidence type="ECO:0000256" key="9">
    <source>
        <dbReference type="ARBA" id="ARBA00023136"/>
    </source>
</evidence>
<dbReference type="InterPro" id="IPR035906">
    <property type="entry name" value="MetI-like_sf"/>
</dbReference>
<keyword evidence="9 10" id="KW-0472">Membrane</keyword>
<dbReference type="NCBIfam" id="TIGR02141">
    <property type="entry name" value="modB_ABC"/>
    <property type="match status" value="1"/>
</dbReference>
<evidence type="ECO:0000256" key="2">
    <source>
        <dbReference type="ARBA" id="ARBA00004651"/>
    </source>
</evidence>
<sequence>MEWDAFWLSCQLAAATLVLLMPFGVWAGRALAYHTFRGKALIEGLVLLPLVLPPTVLGFYLLVVLGGASPLGEWLHETFGVTLVFNFTGLILASLLFNLPFVIPPAQRAFEAIDPRLREAARVMGLPRYRIFWQVELPLTWRALVAAAVLTFVHTLGEFGVVLMVGGNIPGETRTIAIAIYDRVQAFDLAAANQMALVLLLLSLAAVVTTFALSARAAVPRRSE</sequence>
<dbReference type="GO" id="GO:0005886">
    <property type="term" value="C:plasma membrane"/>
    <property type="evidence" value="ECO:0007669"/>
    <property type="project" value="UniProtKB-SubCell"/>
</dbReference>
<proteinExistence type="inferred from homology"/>
<evidence type="ECO:0000256" key="6">
    <source>
        <dbReference type="ARBA" id="ARBA00022505"/>
    </source>
</evidence>
<comment type="subcellular location">
    <subcellularLocation>
        <location evidence="11">Cell inner membrane</location>
        <topology evidence="11">Multi-pass membrane protein</topology>
    </subcellularLocation>
    <subcellularLocation>
        <location evidence="2 10">Cell membrane</location>
        <topology evidence="2 10">Multi-pass membrane protein</topology>
    </subcellularLocation>
</comment>
<dbReference type="EMBL" id="AP018558">
    <property type="protein sequence ID" value="BBD78282.1"/>
    <property type="molecule type" value="Genomic_DNA"/>
</dbReference>
<dbReference type="PANTHER" id="PTHR30183:SF8">
    <property type="entry name" value="MOLYBDENUM TRANSPORT SYSTEM PERMEASE"/>
    <property type="match status" value="1"/>
</dbReference>